<evidence type="ECO:0000313" key="3">
    <source>
        <dbReference type="Proteomes" id="UP000257016"/>
    </source>
</evidence>
<accession>A0A975XLA0</accession>
<dbReference type="EMBL" id="OFSN01000019">
    <property type="protein sequence ID" value="SOY71848.1"/>
    <property type="molecule type" value="Genomic_DNA"/>
</dbReference>
<evidence type="ECO:0000256" key="1">
    <source>
        <dbReference type="SAM" id="MobiDB-lite"/>
    </source>
</evidence>
<comment type="caution">
    <text evidence="2">The sequence shown here is derived from an EMBL/GenBank/DDBJ whole genome shotgun (WGS) entry which is preliminary data.</text>
</comment>
<organism evidence="2 3">
    <name type="scientific">Cupriavidus taiwanensis</name>
    <dbReference type="NCBI Taxonomy" id="164546"/>
    <lineage>
        <taxon>Bacteria</taxon>
        <taxon>Pseudomonadati</taxon>
        <taxon>Pseudomonadota</taxon>
        <taxon>Betaproteobacteria</taxon>
        <taxon>Burkholderiales</taxon>
        <taxon>Burkholderiaceae</taxon>
        <taxon>Cupriavidus</taxon>
    </lineage>
</organism>
<reference evidence="2 3" key="1">
    <citation type="submission" date="2018-01" db="EMBL/GenBank/DDBJ databases">
        <authorList>
            <person name="Clerissi C."/>
        </authorList>
    </citation>
    <scope>NUCLEOTIDE SEQUENCE [LARGE SCALE GENOMIC DNA]</scope>
    <source>
        <strain evidence="2">Cupriavidus taiwanensis LMG 19430</strain>
    </source>
</reference>
<name>A0A975XLA0_9BURK</name>
<proteinExistence type="predicted"/>
<sequence length="54" mass="6024">MLRSGPTLTDYFTSPIVLDRRVLLDAIKLFVAQSRTPSSGVDESRNINGHGRQH</sequence>
<gene>
    <name evidence="2" type="ORF">CBM2586_B130568</name>
</gene>
<dbReference type="Proteomes" id="UP000257016">
    <property type="component" value="Unassembled WGS sequence"/>
</dbReference>
<feature type="region of interest" description="Disordered" evidence="1">
    <location>
        <begin position="35"/>
        <end position="54"/>
    </location>
</feature>
<evidence type="ECO:0000313" key="2">
    <source>
        <dbReference type="EMBL" id="SOY71848.1"/>
    </source>
</evidence>
<dbReference type="AlphaFoldDB" id="A0A975XLA0"/>
<protein>
    <submittedName>
        <fullName evidence="2">Uncharacterized protein</fullName>
    </submittedName>
</protein>